<keyword evidence="10 14" id="KW-1133">Transmembrane helix</keyword>
<comment type="caution">
    <text evidence="17">The sequence shown here is derived from an EMBL/GenBank/DDBJ whole genome shotgun (WGS) entry which is preliminary data.</text>
</comment>
<dbReference type="Gene3D" id="3.30.450.40">
    <property type="match status" value="1"/>
</dbReference>
<evidence type="ECO:0000256" key="5">
    <source>
        <dbReference type="ARBA" id="ARBA00022679"/>
    </source>
</evidence>
<dbReference type="Proteomes" id="UP001500620">
    <property type="component" value="Unassembled WGS sequence"/>
</dbReference>
<evidence type="ECO:0000256" key="9">
    <source>
        <dbReference type="ARBA" id="ARBA00022840"/>
    </source>
</evidence>
<keyword evidence="8" id="KW-0418">Kinase</keyword>
<feature type="transmembrane region" description="Helical" evidence="14">
    <location>
        <begin position="49"/>
        <end position="66"/>
    </location>
</feature>
<feature type="coiled-coil region" evidence="13">
    <location>
        <begin position="328"/>
        <end position="355"/>
    </location>
</feature>
<feature type="domain" description="Histidine kinase/HSP90-like ATPase" evidence="16">
    <location>
        <begin position="394"/>
        <end position="484"/>
    </location>
</feature>
<dbReference type="EMBL" id="BAABAT010000025">
    <property type="protein sequence ID" value="GAA4256922.1"/>
    <property type="molecule type" value="Genomic_DNA"/>
</dbReference>
<protein>
    <recommendedName>
        <fullName evidence="3">histidine kinase</fullName>
        <ecNumber evidence="3">2.7.13.3</ecNumber>
    </recommendedName>
</protein>
<feature type="domain" description="GAF" evidence="15">
    <location>
        <begin position="134"/>
        <end position="281"/>
    </location>
</feature>
<keyword evidence="5" id="KW-0808">Transferase</keyword>
<evidence type="ECO:0000259" key="16">
    <source>
        <dbReference type="SMART" id="SM00387"/>
    </source>
</evidence>
<evidence type="ECO:0000256" key="8">
    <source>
        <dbReference type="ARBA" id="ARBA00022777"/>
    </source>
</evidence>
<evidence type="ECO:0000256" key="12">
    <source>
        <dbReference type="ARBA" id="ARBA00023136"/>
    </source>
</evidence>
<evidence type="ECO:0000256" key="14">
    <source>
        <dbReference type="SAM" id="Phobius"/>
    </source>
</evidence>
<dbReference type="InterPro" id="IPR011712">
    <property type="entry name" value="Sig_transdc_His_kin_sub3_dim/P"/>
</dbReference>
<keyword evidence="11" id="KW-0902">Two-component regulatory system</keyword>
<keyword evidence="9" id="KW-0067">ATP-binding</keyword>
<keyword evidence="4" id="KW-0597">Phosphoprotein</keyword>
<dbReference type="InterPro" id="IPR003018">
    <property type="entry name" value="GAF"/>
</dbReference>
<keyword evidence="18" id="KW-1185">Reference proteome</keyword>
<comment type="subcellular location">
    <subcellularLocation>
        <location evidence="2">Membrane</location>
        <topology evidence="2">Multi-pass membrane protein</topology>
    </subcellularLocation>
</comment>
<dbReference type="Pfam" id="PF13493">
    <property type="entry name" value="DUF4118"/>
    <property type="match status" value="1"/>
</dbReference>
<evidence type="ECO:0000256" key="11">
    <source>
        <dbReference type="ARBA" id="ARBA00023012"/>
    </source>
</evidence>
<evidence type="ECO:0000256" key="2">
    <source>
        <dbReference type="ARBA" id="ARBA00004141"/>
    </source>
</evidence>
<gene>
    <name evidence="17" type="ORF">GCM10022255_071740</name>
</gene>
<evidence type="ECO:0000256" key="4">
    <source>
        <dbReference type="ARBA" id="ARBA00022553"/>
    </source>
</evidence>
<dbReference type="Pfam" id="PF13185">
    <property type="entry name" value="GAF_2"/>
    <property type="match status" value="1"/>
</dbReference>
<evidence type="ECO:0000256" key="1">
    <source>
        <dbReference type="ARBA" id="ARBA00000085"/>
    </source>
</evidence>
<keyword evidence="6 14" id="KW-0812">Transmembrane</keyword>
<dbReference type="Pfam" id="PF07730">
    <property type="entry name" value="HisKA_3"/>
    <property type="match status" value="1"/>
</dbReference>
<accession>A0ABP8DIU3</accession>
<dbReference type="Pfam" id="PF02518">
    <property type="entry name" value="HATPase_c"/>
    <property type="match status" value="1"/>
</dbReference>
<dbReference type="SUPFAM" id="SSF55874">
    <property type="entry name" value="ATPase domain of HSP90 chaperone/DNA topoisomerase II/histidine kinase"/>
    <property type="match status" value="1"/>
</dbReference>
<dbReference type="SMART" id="SM00065">
    <property type="entry name" value="GAF"/>
    <property type="match status" value="1"/>
</dbReference>
<evidence type="ECO:0000256" key="7">
    <source>
        <dbReference type="ARBA" id="ARBA00022741"/>
    </source>
</evidence>
<organism evidence="17 18">
    <name type="scientific">Dactylosporangium darangshiense</name>
    <dbReference type="NCBI Taxonomy" id="579108"/>
    <lineage>
        <taxon>Bacteria</taxon>
        <taxon>Bacillati</taxon>
        <taxon>Actinomycetota</taxon>
        <taxon>Actinomycetes</taxon>
        <taxon>Micromonosporales</taxon>
        <taxon>Micromonosporaceae</taxon>
        <taxon>Dactylosporangium</taxon>
    </lineage>
</organism>
<evidence type="ECO:0000313" key="18">
    <source>
        <dbReference type="Proteomes" id="UP001500620"/>
    </source>
</evidence>
<dbReference type="SUPFAM" id="SSF55781">
    <property type="entry name" value="GAF domain-like"/>
    <property type="match status" value="1"/>
</dbReference>
<dbReference type="InterPro" id="IPR029016">
    <property type="entry name" value="GAF-like_dom_sf"/>
</dbReference>
<keyword evidence="12 14" id="KW-0472">Membrane</keyword>
<keyword evidence="7" id="KW-0547">Nucleotide-binding</keyword>
<name>A0ABP8DIU3_9ACTN</name>
<evidence type="ECO:0000256" key="6">
    <source>
        <dbReference type="ARBA" id="ARBA00022692"/>
    </source>
</evidence>
<keyword evidence="13" id="KW-0175">Coiled coil</keyword>
<reference evidence="18" key="1">
    <citation type="journal article" date="2019" name="Int. J. Syst. Evol. Microbiol.">
        <title>The Global Catalogue of Microorganisms (GCM) 10K type strain sequencing project: providing services to taxonomists for standard genome sequencing and annotation.</title>
        <authorList>
            <consortium name="The Broad Institute Genomics Platform"/>
            <consortium name="The Broad Institute Genome Sequencing Center for Infectious Disease"/>
            <person name="Wu L."/>
            <person name="Ma J."/>
        </authorList>
    </citation>
    <scope>NUCLEOTIDE SEQUENCE [LARGE SCALE GENOMIC DNA]</scope>
    <source>
        <strain evidence="18">JCM 17441</strain>
    </source>
</reference>
<sequence length="485" mass="51432">MALALAVAAVTFPLVALAVIYCGPYLTIPVVIALGIFGIVAVTYRAGAAFGVPVALASFLAFDWYYMKPTHPVGSPSIDDLLEAALYLALAVAIGELVSVAQRREVASEARRGVLADQQAALRRVATLVARNATPAEVFAAVAAAVGEVLHADLAVVARYEMNASATMLATWQRSPVALEAPANYPLGANDVSTMVFQSRRPARMDDFSHVSSVIGVAVRQADIRVSVGAPIIVDQRLWGVAIASSRNPDAFPADVEDRISEFTELLASSIANTESRAELAASRARIIAAADETRRRLERDLHDGAQQRLISLALAMANAEAEIPPELPELKADLSEMRNALKSMADDLRELSRGIHPAILSEGGLEPALKGLIRRCVVPVESDIRIDDRLPKTVEIAAYYIVSEALNNVAKHARASLVTVCVGRSADTLTLDIRDDGVGGADPGRGSGLVGIEDRVKSLGGTVDVTSPPGRGTELCVSLPLNWE</sequence>
<dbReference type="SMART" id="SM00387">
    <property type="entry name" value="HATPase_c"/>
    <property type="match status" value="1"/>
</dbReference>
<dbReference type="InterPro" id="IPR003594">
    <property type="entry name" value="HATPase_dom"/>
</dbReference>
<dbReference type="InterPro" id="IPR050482">
    <property type="entry name" value="Sensor_HK_TwoCompSys"/>
</dbReference>
<evidence type="ECO:0000256" key="13">
    <source>
        <dbReference type="SAM" id="Coils"/>
    </source>
</evidence>
<evidence type="ECO:0000313" key="17">
    <source>
        <dbReference type="EMBL" id="GAA4256922.1"/>
    </source>
</evidence>
<dbReference type="InterPro" id="IPR038318">
    <property type="entry name" value="KdpD_sf"/>
</dbReference>
<dbReference type="EC" id="2.7.13.3" evidence="3"/>
<comment type="catalytic activity">
    <reaction evidence="1">
        <text>ATP + protein L-histidine = ADP + protein N-phospho-L-histidine.</text>
        <dbReference type="EC" id="2.7.13.3"/>
    </reaction>
</comment>
<dbReference type="Gene3D" id="3.30.565.10">
    <property type="entry name" value="Histidine kinase-like ATPase, C-terminal domain"/>
    <property type="match status" value="1"/>
</dbReference>
<proteinExistence type="predicted"/>
<evidence type="ECO:0000256" key="10">
    <source>
        <dbReference type="ARBA" id="ARBA00022989"/>
    </source>
</evidence>
<dbReference type="Gene3D" id="1.20.120.620">
    <property type="entry name" value="Backbone structure of the membrane domain of e. Coli histidine kinase receptor kdpd"/>
    <property type="match status" value="1"/>
</dbReference>
<evidence type="ECO:0000256" key="3">
    <source>
        <dbReference type="ARBA" id="ARBA00012438"/>
    </source>
</evidence>
<dbReference type="Gene3D" id="1.20.5.1930">
    <property type="match status" value="1"/>
</dbReference>
<dbReference type="CDD" id="cd16917">
    <property type="entry name" value="HATPase_UhpB-NarQ-NarX-like"/>
    <property type="match status" value="1"/>
</dbReference>
<dbReference type="InterPro" id="IPR025201">
    <property type="entry name" value="KdpD_TM"/>
</dbReference>
<dbReference type="PANTHER" id="PTHR24421:SF10">
    <property type="entry name" value="NITRATE_NITRITE SENSOR PROTEIN NARQ"/>
    <property type="match status" value="1"/>
</dbReference>
<dbReference type="InterPro" id="IPR036890">
    <property type="entry name" value="HATPase_C_sf"/>
</dbReference>
<dbReference type="PANTHER" id="PTHR24421">
    <property type="entry name" value="NITRATE/NITRITE SENSOR PROTEIN NARX-RELATED"/>
    <property type="match status" value="1"/>
</dbReference>
<evidence type="ECO:0000259" key="15">
    <source>
        <dbReference type="SMART" id="SM00065"/>
    </source>
</evidence>